<dbReference type="PANTHER" id="PTHR11102">
    <property type="entry name" value="SEL-1-LIKE PROTEIN"/>
    <property type="match status" value="1"/>
</dbReference>
<dbReference type="Pfam" id="PF08238">
    <property type="entry name" value="Sel1"/>
    <property type="match status" value="13"/>
</dbReference>
<dbReference type="Pfam" id="PF00069">
    <property type="entry name" value="Pkinase"/>
    <property type="match status" value="1"/>
</dbReference>
<dbReference type="Proteomes" id="UP001470230">
    <property type="component" value="Unassembled WGS sequence"/>
</dbReference>
<dbReference type="InterPro" id="IPR006597">
    <property type="entry name" value="Sel1-like"/>
</dbReference>
<dbReference type="SUPFAM" id="SSF81901">
    <property type="entry name" value="HCP-like"/>
    <property type="match status" value="4"/>
</dbReference>
<keyword evidence="4" id="KW-1185">Reference proteome</keyword>
<gene>
    <name evidence="3" type="ORF">M9Y10_026446</name>
</gene>
<dbReference type="SMART" id="SM00220">
    <property type="entry name" value="S_TKc"/>
    <property type="match status" value="1"/>
</dbReference>
<evidence type="ECO:0000259" key="2">
    <source>
        <dbReference type="PROSITE" id="PS50011"/>
    </source>
</evidence>
<accession>A0ABR2H7L0</accession>
<organism evidence="3 4">
    <name type="scientific">Tritrichomonas musculus</name>
    <dbReference type="NCBI Taxonomy" id="1915356"/>
    <lineage>
        <taxon>Eukaryota</taxon>
        <taxon>Metamonada</taxon>
        <taxon>Parabasalia</taxon>
        <taxon>Tritrichomonadida</taxon>
        <taxon>Tritrichomonadidae</taxon>
        <taxon>Tritrichomonas</taxon>
    </lineage>
</organism>
<dbReference type="SUPFAM" id="SSF56112">
    <property type="entry name" value="Protein kinase-like (PK-like)"/>
    <property type="match status" value="1"/>
</dbReference>
<dbReference type="PANTHER" id="PTHR11102:SF147">
    <property type="entry name" value="SEL1L ADAPTOR SUBUNIT OF ERAD E3 UBIQUITIN LIGASE"/>
    <property type="match status" value="1"/>
</dbReference>
<dbReference type="SMART" id="SM00671">
    <property type="entry name" value="SEL1"/>
    <property type="match status" value="12"/>
</dbReference>
<dbReference type="Gene3D" id="1.10.510.10">
    <property type="entry name" value="Transferase(Phosphotransferase) domain 1"/>
    <property type="match status" value="1"/>
</dbReference>
<comment type="caution">
    <text evidence="3">The sequence shown here is derived from an EMBL/GenBank/DDBJ whole genome shotgun (WGS) entry which is preliminary data.</text>
</comment>
<dbReference type="InterPro" id="IPR011990">
    <property type="entry name" value="TPR-like_helical_dom_sf"/>
</dbReference>
<protein>
    <recommendedName>
        <fullName evidence="2">Protein kinase domain-containing protein</fullName>
    </recommendedName>
</protein>
<dbReference type="InterPro" id="IPR000719">
    <property type="entry name" value="Prot_kinase_dom"/>
</dbReference>
<feature type="domain" description="Protein kinase" evidence="2">
    <location>
        <begin position="189"/>
        <end position="475"/>
    </location>
</feature>
<dbReference type="InterPro" id="IPR019734">
    <property type="entry name" value="TPR_rpt"/>
</dbReference>
<dbReference type="PROSITE" id="PS00108">
    <property type="entry name" value="PROTEIN_KINASE_ST"/>
    <property type="match status" value="1"/>
</dbReference>
<dbReference type="InterPro" id="IPR011009">
    <property type="entry name" value="Kinase-like_dom_sf"/>
</dbReference>
<dbReference type="PROSITE" id="PS50011">
    <property type="entry name" value="PROTEIN_KINASE_DOM"/>
    <property type="match status" value="1"/>
</dbReference>
<dbReference type="CDD" id="cd00180">
    <property type="entry name" value="PKc"/>
    <property type="match status" value="1"/>
</dbReference>
<dbReference type="SMART" id="SM00028">
    <property type="entry name" value="TPR"/>
    <property type="match status" value="6"/>
</dbReference>
<reference evidence="3 4" key="1">
    <citation type="submission" date="2024-04" db="EMBL/GenBank/DDBJ databases">
        <title>Tritrichomonas musculus Genome.</title>
        <authorList>
            <person name="Alves-Ferreira E."/>
            <person name="Grigg M."/>
            <person name="Lorenzi H."/>
            <person name="Galac M."/>
        </authorList>
    </citation>
    <scope>NUCLEOTIDE SEQUENCE [LARGE SCALE GENOMIC DNA]</scope>
    <source>
        <strain evidence="3 4">EAF2021</strain>
    </source>
</reference>
<proteinExistence type="inferred from homology"/>
<evidence type="ECO:0000256" key="1">
    <source>
        <dbReference type="ARBA" id="ARBA00038101"/>
    </source>
</evidence>
<dbReference type="EMBL" id="JAPFFF010000039">
    <property type="protein sequence ID" value="KAK8842215.1"/>
    <property type="molecule type" value="Genomic_DNA"/>
</dbReference>
<comment type="similarity">
    <text evidence="1">Belongs to the sel-1 family.</text>
</comment>
<dbReference type="InterPro" id="IPR008271">
    <property type="entry name" value="Ser/Thr_kinase_AS"/>
</dbReference>
<sequence>MFQDIAQEYITKIIKNDVKIEEQVNENIKMLSKIYSMFSFKRLNPSLTYAQVVSPMIDFLKNFKFITCYLYPHNLSNNDVSNSRCETAFATICDEEQCIIIEKIDISTIDQIINEVKKNGSVVIKVNNGGNSTGDNQSKEEIDNFVSYFSKEIKNKEFIRKTIRAVACYIIRRFFYPTEYFKNPSFFYFNKSEETNNSACRSIFKNKYKEKIFDFLKAKKNNKDQQILKNKYDDFSEEDFIFLRNIYSNGKAKFNLVMHKESLYIFAMKKTTKLCHEESFCKNYSHRCLTRFYGFLKKEEKTVGFIYEFMSNGSLDSYVESNRDKMSELFSMMTINRIIQGIDYLHSNSLIHRDLKPANILLDHDFIPYISDFETIRHPIGDDESDDEMTNDIGSYLYASPEQNGGRNVSYPTDIYSFGKIISFMFNNLENKTKKSCFFYESHKFQEVYDKCIQNDQEDRFSIEEIISILYDEFIIFLIQNLYINSEDESQMFQFSFEVINIMKYQSDTFTLNFFNFLLNSHNESEALVNLGNLYYDGLGVERNYSKAKEYYELSAKQNNSSALFNLGSLYANGHGVEQNYSKAKEYYELSAKQNNSYALVNLGNLYYNGHGVEQNYSQAKEYYELSAKQNNSDALVNLGNLYENGLGVERNYSKAREYYELSAKQNNSSALFSLGNLYANGHGVEQNYSKAKEYYELSAKQNNSYALFNLGSLYKNGLGVEQNYSKAREHYELSAKQNDSDALFSLGNLYANNHGIEQNYSKAKEYYELSAKQNNSYALLNLGSLYANGLGVEQNYCKAREYYELSAKQNNSKALFNLGSLYKNGLGVERNYSKAREYYELSAKQNDSYALFSLGNLYANGHGVEQNYSKAKGYYELSAKQNNSDVLFSLGYLYANGLGVEQNYSKAKEYYELSAKQNNSKALVNLGNLYYNGHGVEQNYSKAREYYELSTKQNDSDALFSFGYLYENGHGVEQNYSATASI</sequence>
<dbReference type="InterPro" id="IPR050767">
    <property type="entry name" value="Sel1_AlgK"/>
</dbReference>
<dbReference type="Gene3D" id="1.25.40.10">
    <property type="entry name" value="Tetratricopeptide repeat domain"/>
    <property type="match status" value="3"/>
</dbReference>
<evidence type="ECO:0000313" key="3">
    <source>
        <dbReference type="EMBL" id="KAK8842215.1"/>
    </source>
</evidence>
<evidence type="ECO:0000313" key="4">
    <source>
        <dbReference type="Proteomes" id="UP001470230"/>
    </source>
</evidence>
<name>A0ABR2H7L0_9EUKA</name>